<evidence type="ECO:0000256" key="3">
    <source>
        <dbReference type="ARBA" id="ARBA00022729"/>
    </source>
</evidence>
<evidence type="ECO:0000313" key="7">
    <source>
        <dbReference type="EMBL" id="GLQ54755.1"/>
    </source>
</evidence>
<evidence type="ECO:0000256" key="2">
    <source>
        <dbReference type="ARBA" id="ARBA00022448"/>
    </source>
</evidence>
<protein>
    <submittedName>
        <fullName evidence="7">Branched chain amino acid ABC transporter substrate-binding protein</fullName>
    </submittedName>
</protein>
<comment type="caution">
    <text evidence="7">The sequence shown here is derived from an EMBL/GenBank/DDBJ whole genome shotgun (WGS) entry which is preliminary data.</text>
</comment>
<evidence type="ECO:0000313" key="8">
    <source>
        <dbReference type="Proteomes" id="UP001156691"/>
    </source>
</evidence>
<keyword evidence="2" id="KW-0813">Transport</keyword>
<dbReference type="CDD" id="cd06342">
    <property type="entry name" value="PBP1_ABC_LIVBP-like"/>
    <property type="match status" value="1"/>
</dbReference>
<evidence type="ECO:0000259" key="6">
    <source>
        <dbReference type="Pfam" id="PF13458"/>
    </source>
</evidence>
<dbReference type="RefSeq" id="WP_284340202.1">
    <property type="nucleotide sequence ID" value="NZ_BSNS01000009.1"/>
</dbReference>
<sequence>MQIIKKAAAAGVLALAFGSPALAQDAIAIGVQVPTTGSEATYGQDMANAIAIAQGEINANGGVLGQQLSMVVGDSACDPQQSVNAASKLVSLNVVGVVGGYCSGATLPTLKIYGDANVPFVIAAANSTQLIPANPGNAFMINSTGDQQATRAVEFLSSKGATTLAIVNQGDAYSQDLANLTRDAWTEAGHTVAAFETANKGEQDFSAIVTAIRGANPDAVFWTAYFADGGLLIRQLRQGGYQGIIAVGDGSNSPNLFDIAGRAAEGVFAFSNPTADFLPAAQDFAETYTQQYNAAPGPYAPLAYDGMRLLAWAIEKAGSTDADAIIEALATADGEEWLAGPISFTEQNTLARSNFIVLEGKDGAWTRAD</sequence>
<organism evidence="7 8">
    <name type="scientific">Devosia nitrariae</name>
    <dbReference type="NCBI Taxonomy" id="2071872"/>
    <lineage>
        <taxon>Bacteria</taxon>
        <taxon>Pseudomonadati</taxon>
        <taxon>Pseudomonadota</taxon>
        <taxon>Alphaproteobacteria</taxon>
        <taxon>Hyphomicrobiales</taxon>
        <taxon>Devosiaceae</taxon>
        <taxon>Devosia</taxon>
    </lineage>
</organism>
<evidence type="ECO:0000256" key="1">
    <source>
        <dbReference type="ARBA" id="ARBA00010062"/>
    </source>
</evidence>
<dbReference type="InterPro" id="IPR028081">
    <property type="entry name" value="Leu-bd"/>
</dbReference>
<dbReference type="InterPro" id="IPR000709">
    <property type="entry name" value="Leu_Ile_Val-bd"/>
</dbReference>
<dbReference type="Pfam" id="PF13458">
    <property type="entry name" value="Peripla_BP_6"/>
    <property type="match status" value="1"/>
</dbReference>
<keyword evidence="8" id="KW-1185">Reference proteome</keyword>
<keyword evidence="3 5" id="KW-0732">Signal</keyword>
<dbReference type="PANTHER" id="PTHR47151">
    <property type="entry name" value="LEU/ILE/VAL-BINDING ABC TRANSPORTER SUBUNIT"/>
    <property type="match status" value="1"/>
</dbReference>
<dbReference type="PRINTS" id="PR00337">
    <property type="entry name" value="LEUILEVALBP"/>
</dbReference>
<accession>A0ABQ5W3W6</accession>
<evidence type="ECO:0000256" key="4">
    <source>
        <dbReference type="ARBA" id="ARBA00022970"/>
    </source>
</evidence>
<feature type="chain" id="PRO_5045633461" evidence="5">
    <location>
        <begin position="24"/>
        <end position="369"/>
    </location>
</feature>
<reference evidence="8" key="1">
    <citation type="journal article" date="2019" name="Int. J. Syst. Evol. Microbiol.">
        <title>The Global Catalogue of Microorganisms (GCM) 10K type strain sequencing project: providing services to taxonomists for standard genome sequencing and annotation.</title>
        <authorList>
            <consortium name="The Broad Institute Genomics Platform"/>
            <consortium name="The Broad Institute Genome Sequencing Center for Infectious Disease"/>
            <person name="Wu L."/>
            <person name="Ma J."/>
        </authorList>
    </citation>
    <scope>NUCLEOTIDE SEQUENCE [LARGE SCALE GENOMIC DNA]</scope>
    <source>
        <strain evidence="8">NBRC 112416</strain>
    </source>
</reference>
<dbReference type="PANTHER" id="PTHR47151:SF2">
    <property type="entry name" value="AMINO ACID BINDING PROTEIN"/>
    <property type="match status" value="1"/>
</dbReference>
<dbReference type="Proteomes" id="UP001156691">
    <property type="component" value="Unassembled WGS sequence"/>
</dbReference>
<dbReference type="Gene3D" id="3.40.50.2300">
    <property type="match status" value="2"/>
</dbReference>
<dbReference type="InterPro" id="IPR028082">
    <property type="entry name" value="Peripla_BP_I"/>
</dbReference>
<feature type="domain" description="Leucine-binding protein" evidence="6">
    <location>
        <begin position="27"/>
        <end position="363"/>
    </location>
</feature>
<comment type="similarity">
    <text evidence="1">Belongs to the leucine-binding protein family.</text>
</comment>
<dbReference type="EMBL" id="BSNS01000009">
    <property type="protein sequence ID" value="GLQ54755.1"/>
    <property type="molecule type" value="Genomic_DNA"/>
</dbReference>
<keyword evidence="4" id="KW-0029">Amino-acid transport</keyword>
<feature type="signal peptide" evidence="5">
    <location>
        <begin position="1"/>
        <end position="23"/>
    </location>
</feature>
<dbReference type="SUPFAM" id="SSF53822">
    <property type="entry name" value="Periplasmic binding protein-like I"/>
    <property type="match status" value="1"/>
</dbReference>
<name>A0ABQ5W3W6_9HYPH</name>
<proteinExistence type="inferred from homology"/>
<gene>
    <name evidence="7" type="ORF">GCM10010862_20140</name>
</gene>
<evidence type="ECO:0000256" key="5">
    <source>
        <dbReference type="SAM" id="SignalP"/>
    </source>
</evidence>